<sequence>MSRLLTIILSAVIALMATSCGEYQRMLKSADADARLDFARRAFEQKKYTQAATVLTDIVTAFKGTAKAEESLYLLALSHYENKDYETSGAYFKTYYSRYPKGKYAEMARFYAGYGYYLDSPEPQLDQSGTIKAIEELQAFLDYFPKSDKVPVAQQAIFELQDKLTLKELQNAQLYYNLGTYMGNNYESCVIVARNAIKNYPYSKYKEDLEMLILKSRYQEADQSVEEKKSDRFRDVIDEYYSFTNNWPESRYRREADNILKIAQKYVKE</sequence>
<dbReference type="GeneID" id="65537810"/>
<feature type="domain" description="Outer membrane lipoprotein BamD-like" evidence="2">
    <location>
        <begin position="39"/>
        <end position="182"/>
    </location>
</feature>
<organism evidence="3 5">
    <name type="scientific">Muribaculum intestinale</name>
    <dbReference type="NCBI Taxonomy" id="1796646"/>
    <lineage>
        <taxon>Bacteria</taxon>
        <taxon>Pseudomonadati</taxon>
        <taxon>Bacteroidota</taxon>
        <taxon>Bacteroidia</taxon>
        <taxon>Bacteroidales</taxon>
        <taxon>Muribaculaceae</taxon>
        <taxon>Muribaculum</taxon>
    </lineage>
</organism>
<keyword evidence="1" id="KW-0732">Signal</keyword>
<evidence type="ECO:0000256" key="1">
    <source>
        <dbReference type="ARBA" id="ARBA00022729"/>
    </source>
</evidence>
<reference evidence="3" key="2">
    <citation type="submission" date="2017-04" db="EMBL/GenBank/DDBJ databases">
        <title>Complete Genome Sequences of Twelve Strains of a Stable Defined Moderately Diverse Mouse Microbiota 2 (sDMDMm2).</title>
        <authorList>
            <person name="Uchimura Y."/>
            <person name="Wyss M."/>
            <person name="Brugiroux S."/>
            <person name="Limenitakis J.P."/>
            <person name="Stecher B."/>
            <person name="McCoy K.D."/>
            <person name="Macpherson A.J."/>
        </authorList>
    </citation>
    <scope>NUCLEOTIDE SEQUENCE</scope>
    <source>
        <strain evidence="3">YL27</strain>
    </source>
</reference>
<evidence type="ECO:0000259" key="2">
    <source>
        <dbReference type="Pfam" id="PF13525"/>
    </source>
</evidence>
<dbReference type="AlphaFoldDB" id="A0A1B1SDL7"/>
<reference evidence="5" key="1">
    <citation type="submission" date="2016-04" db="EMBL/GenBank/DDBJ databases">
        <title>Complete Genome Sequences of Twelve Strains of a Stable Defined Moderately Diverse Mouse Microbiota 2 (sDMDMm2).</title>
        <authorList>
            <person name="Uchimura Y."/>
            <person name="Wyss M."/>
            <person name="Brugiroux S."/>
            <person name="Limenitakis J.P."/>
            <person name="Stecher B."/>
            <person name="McCoy K.D."/>
            <person name="Macpherson A.J."/>
        </authorList>
    </citation>
    <scope>NUCLEOTIDE SEQUENCE [LARGE SCALE GENOMIC DNA]</scope>
    <source>
        <strain evidence="5">YL27</strain>
    </source>
</reference>
<evidence type="ECO:0000313" key="4">
    <source>
        <dbReference type="EMBL" id="TGY71619.1"/>
    </source>
</evidence>
<dbReference type="EMBL" id="CP015402">
    <property type="protein sequence ID" value="ANU64879.1"/>
    <property type="molecule type" value="Genomic_DNA"/>
</dbReference>
<name>A0A1B1SDL7_9BACT</name>
<protein>
    <submittedName>
        <fullName evidence="3">Outer membrane protein assembly factor BamD</fullName>
    </submittedName>
</protein>
<keyword evidence="5" id="KW-1185">Reference proteome</keyword>
<dbReference type="Proteomes" id="UP000306630">
    <property type="component" value="Unassembled WGS sequence"/>
</dbReference>
<dbReference type="RefSeq" id="WP_068962169.1">
    <property type="nucleotide sequence ID" value="NZ_CAJTAP010000020.1"/>
</dbReference>
<proteinExistence type="predicted"/>
<evidence type="ECO:0000313" key="5">
    <source>
        <dbReference type="Proteomes" id="UP000186351"/>
    </source>
</evidence>
<evidence type="ECO:0000313" key="6">
    <source>
        <dbReference type="Proteomes" id="UP000306630"/>
    </source>
</evidence>
<dbReference type="EMBL" id="SRYD01000048">
    <property type="protein sequence ID" value="TGY71619.1"/>
    <property type="molecule type" value="Genomic_DNA"/>
</dbReference>
<dbReference type="KEGG" id="pary:A4V02_13085"/>
<dbReference type="PROSITE" id="PS51257">
    <property type="entry name" value="PROKAR_LIPOPROTEIN"/>
    <property type="match status" value="1"/>
</dbReference>
<dbReference type="OrthoDB" id="9770761at2"/>
<dbReference type="Pfam" id="PF13525">
    <property type="entry name" value="YfiO"/>
    <property type="match status" value="1"/>
</dbReference>
<reference evidence="4 6" key="3">
    <citation type="submission" date="2019-04" db="EMBL/GenBank/DDBJ databases">
        <title>Microbes associate with the intestines of laboratory mice.</title>
        <authorList>
            <person name="Navarre W."/>
            <person name="Wong E."/>
            <person name="Huang K."/>
            <person name="Tropini C."/>
            <person name="Ng K."/>
            <person name="Yu B."/>
        </authorList>
    </citation>
    <scope>NUCLEOTIDE SEQUENCE [LARGE SCALE GENOMIC DNA]</scope>
    <source>
        <strain evidence="4 6">NM06_A21</strain>
    </source>
</reference>
<accession>A0A1B1SDL7</accession>
<dbReference type="InterPro" id="IPR039565">
    <property type="entry name" value="BamD-like"/>
</dbReference>
<dbReference type="SUPFAM" id="SSF48452">
    <property type="entry name" value="TPR-like"/>
    <property type="match status" value="1"/>
</dbReference>
<dbReference type="STRING" id="1796646.A4V02_13085"/>
<accession>A0A1Z2XKU7</accession>
<dbReference type="Proteomes" id="UP000186351">
    <property type="component" value="Chromosome"/>
</dbReference>
<gene>
    <name evidence="4" type="primary">bamD</name>
    <name evidence="3" type="ORF">A4V02_13085</name>
    <name evidence="4" type="ORF">E5333_11250</name>
</gene>
<dbReference type="InterPro" id="IPR011990">
    <property type="entry name" value="TPR-like_helical_dom_sf"/>
</dbReference>
<evidence type="ECO:0000313" key="3">
    <source>
        <dbReference type="EMBL" id="ANU64879.1"/>
    </source>
</evidence>
<dbReference type="Gene3D" id="1.25.40.10">
    <property type="entry name" value="Tetratricopeptide repeat domain"/>
    <property type="match status" value="1"/>
</dbReference>